<dbReference type="Proteomes" id="UP000317722">
    <property type="component" value="Unassembled WGS sequence"/>
</dbReference>
<name>A0A502CN43_9MICO</name>
<dbReference type="EMBL" id="RCZM01000006">
    <property type="protein sequence ID" value="TPG14054.1"/>
    <property type="molecule type" value="Genomic_DNA"/>
</dbReference>
<dbReference type="AlphaFoldDB" id="A0A502CN43"/>
<dbReference type="OrthoDB" id="3203793at2"/>
<evidence type="ECO:0008006" key="3">
    <source>
        <dbReference type="Google" id="ProtNLM"/>
    </source>
</evidence>
<evidence type="ECO:0000313" key="2">
    <source>
        <dbReference type="Proteomes" id="UP000317722"/>
    </source>
</evidence>
<reference evidence="1 2" key="1">
    <citation type="journal article" date="2019" name="Environ. Microbiol.">
        <title>Species interactions and distinct microbial communities in high Arctic permafrost affected cryosols are associated with the CH4 and CO2 gas fluxes.</title>
        <authorList>
            <person name="Altshuler I."/>
            <person name="Hamel J."/>
            <person name="Turney S."/>
            <person name="Magnuson E."/>
            <person name="Levesque R."/>
            <person name="Greer C."/>
            <person name="Whyte L.G."/>
        </authorList>
    </citation>
    <scope>NUCLEOTIDE SEQUENCE [LARGE SCALE GENOMIC DNA]</scope>
    <source>
        <strain evidence="1 2">S9.3A</strain>
    </source>
</reference>
<evidence type="ECO:0000313" key="1">
    <source>
        <dbReference type="EMBL" id="TPG14054.1"/>
    </source>
</evidence>
<dbReference type="Pfam" id="PF20199">
    <property type="entry name" value="RepSA"/>
    <property type="match status" value="1"/>
</dbReference>
<gene>
    <name evidence="1" type="ORF">EAH86_17780</name>
</gene>
<organism evidence="1 2">
    <name type="scientific">Pedococcus bigeumensis</name>
    <dbReference type="NCBI Taxonomy" id="433644"/>
    <lineage>
        <taxon>Bacteria</taxon>
        <taxon>Bacillati</taxon>
        <taxon>Actinomycetota</taxon>
        <taxon>Actinomycetes</taxon>
        <taxon>Micrococcales</taxon>
        <taxon>Intrasporangiaceae</taxon>
        <taxon>Pedococcus</taxon>
    </lineage>
</organism>
<accession>A0A502CN43</accession>
<protein>
    <recommendedName>
        <fullName evidence="3">Replication initiation protein</fullName>
    </recommendedName>
</protein>
<comment type="caution">
    <text evidence="1">The sequence shown here is derived from an EMBL/GenBank/DDBJ whole genome shotgun (WGS) entry which is preliminary data.</text>
</comment>
<sequence>MSCMLRHAPTDPGLGQPLCWECYDYASHVVWQWWAPELWRRFTITLRRLIAKTLGVKPRDLNEHATLQYAKVAEFQLRGIVHFHALVRLDGPKCDAGFAPSPPSIDPALLARLVEEAARAVSFTAPSALDDNLERGLRFGSQVDARGVRTSRRTDDPERALQPEQVAGYLAKYATKSATESADGGNHPHLQRIQAVAAAIADCAQSTAHLSDLDEHDVAYERMANWVHMLGFRGHFATKSHRYSITLGALRRARRRAQTLIALARREGRRIDLAGLEAELMADDEDETTLVIGDWRFAGMGWETAGDAALAKAAAARAREYAQWKSQQRRSTRPRRSNVHAT</sequence>
<keyword evidence="2" id="KW-1185">Reference proteome</keyword>
<dbReference type="InterPro" id="IPR046828">
    <property type="entry name" value="RepSA"/>
</dbReference>
<proteinExistence type="predicted"/>